<feature type="region of interest" description="Disordered" evidence="11">
    <location>
        <begin position="470"/>
        <end position="515"/>
    </location>
</feature>
<dbReference type="GO" id="GO:0007076">
    <property type="term" value="P:mitotic chromosome condensation"/>
    <property type="evidence" value="ECO:0007669"/>
    <property type="project" value="InterPro"/>
</dbReference>
<dbReference type="InterPro" id="IPR011989">
    <property type="entry name" value="ARM-like"/>
</dbReference>
<evidence type="ECO:0000256" key="2">
    <source>
        <dbReference type="ARBA" id="ARBA00004286"/>
    </source>
</evidence>
<dbReference type="Gene3D" id="1.25.10.10">
    <property type="entry name" value="Leucine-rich Repeat Variant"/>
    <property type="match status" value="2"/>
</dbReference>
<dbReference type="GO" id="GO:0042393">
    <property type="term" value="F:histone binding"/>
    <property type="evidence" value="ECO:0007669"/>
    <property type="project" value="TreeGrafter"/>
</dbReference>
<evidence type="ECO:0000256" key="8">
    <source>
        <dbReference type="ARBA" id="ARBA00023242"/>
    </source>
</evidence>
<evidence type="ECO:0000313" key="14">
    <source>
        <dbReference type="EMBL" id="WFC99678.1"/>
    </source>
</evidence>
<dbReference type="AlphaFoldDB" id="A0AAJ5YS49"/>
<dbReference type="GO" id="GO:0005634">
    <property type="term" value="C:nucleus"/>
    <property type="evidence" value="ECO:0007669"/>
    <property type="project" value="UniProtKB-SubCell"/>
</dbReference>
<comment type="function">
    <text evidence="10">Regulatory subunit of the condensin complex, a complex required for conversion of interphase chromatin into mitotic-like condense chromosomes. The condensin complex probably introduces positive supercoils into relaxed DNA in the presence of type I topoisomerases and converts nicked DNA into positive knotted forms in the presence of type II topoisomerases.</text>
</comment>
<protein>
    <recommendedName>
        <fullName evidence="10">Condensin complex subunit 1</fullName>
    </recommendedName>
</protein>
<name>A0AAJ5YS49_9BASI</name>
<keyword evidence="8" id="KW-0539">Nucleus</keyword>
<evidence type="ECO:0000256" key="10">
    <source>
        <dbReference type="PIRNR" id="PIRNR017127"/>
    </source>
</evidence>
<dbReference type="Proteomes" id="UP001219567">
    <property type="component" value="Chromosome 3"/>
</dbReference>
<organism evidence="14 15">
    <name type="scientific">Malassezia yamatoensis</name>
    <dbReference type="NCBI Taxonomy" id="253288"/>
    <lineage>
        <taxon>Eukaryota</taxon>
        <taxon>Fungi</taxon>
        <taxon>Dikarya</taxon>
        <taxon>Basidiomycota</taxon>
        <taxon>Ustilaginomycotina</taxon>
        <taxon>Malasseziomycetes</taxon>
        <taxon>Malasseziales</taxon>
        <taxon>Malasseziaceae</taxon>
        <taxon>Malassezia</taxon>
    </lineage>
</organism>
<feature type="compositionally biased region" description="Low complexity" evidence="11">
    <location>
        <begin position="1222"/>
        <end position="1231"/>
    </location>
</feature>
<accession>A0AAJ5YS49</accession>
<evidence type="ECO:0000259" key="13">
    <source>
        <dbReference type="Pfam" id="PF12922"/>
    </source>
</evidence>
<evidence type="ECO:0000256" key="9">
    <source>
        <dbReference type="ARBA" id="ARBA00023306"/>
    </source>
</evidence>
<dbReference type="PANTHER" id="PTHR14222">
    <property type="entry name" value="CONDENSIN"/>
    <property type="match status" value="1"/>
</dbReference>
<reference evidence="14 15" key="1">
    <citation type="submission" date="2023-03" db="EMBL/GenBank/DDBJ databases">
        <title>Mating type loci evolution in Malassezia.</title>
        <authorList>
            <person name="Coelho M.A."/>
        </authorList>
    </citation>
    <scope>NUCLEOTIDE SEQUENCE [LARGE SCALE GENOMIC DNA]</scope>
    <source>
        <strain evidence="14 15">CBS 9725</strain>
    </source>
</reference>
<feature type="compositionally biased region" description="Polar residues" evidence="11">
    <location>
        <begin position="495"/>
        <end position="505"/>
    </location>
</feature>
<gene>
    <name evidence="14" type="primary">cnd1</name>
    <name evidence="14" type="ORF">MYAM1_002423</name>
</gene>
<dbReference type="InterPro" id="IPR032682">
    <property type="entry name" value="Cnd1_C"/>
</dbReference>
<dbReference type="EMBL" id="CP119945">
    <property type="protein sequence ID" value="WFC99678.1"/>
    <property type="molecule type" value="Genomic_DNA"/>
</dbReference>
<feature type="domain" description="Condensin complex subunit 1 C-terminal" evidence="12">
    <location>
        <begin position="985"/>
        <end position="1146"/>
    </location>
</feature>
<dbReference type="GO" id="GO:0051301">
    <property type="term" value="P:cell division"/>
    <property type="evidence" value="ECO:0007669"/>
    <property type="project" value="UniProtKB-KW"/>
</dbReference>
<dbReference type="InterPro" id="IPR007673">
    <property type="entry name" value="Condensin_cplx_su1"/>
</dbReference>
<dbReference type="PIRSF" id="PIRSF017127">
    <property type="entry name" value="Condensin_D2"/>
    <property type="match status" value="1"/>
</dbReference>
<dbReference type="GO" id="GO:0000796">
    <property type="term" value="C:condensin complex"/>
    <property type="evidence" value="ECO:0007669"/>
    <property type="project" value="TreeGrafter"/>
</dbReference>
<evidence type="ECO:0000256" key="1">
    <source>
        <dbReference type="ARBA" id="ARBA00004123"/>
    </source>
</evidence>
<evidence type="ECO:0000256" key="3">
    <source>
        <dbReference type="ARBA" id="ARBA00009606"/>
    </source>
</evidence>
<sequence length="1250" mass="140744">MAEVSFVLGEELARWQDDELEIVQEVLLDTQSIDEQSLVVNRVVDALANDPVAVQDSEIFGALESCVKYHAALSTKAVHRLLDGITSAMQAVVTRDVHEDRADIELVERYAFLLQWWIRSLEKQKGNAAGSTGTKQTDSWSWPASIPTVLHTLAHTLQALSDHLWKSSAERDTLISRCIVQPVCQFLEDETYMKSSAMKKPLFKVLSLAAKVHGQALSVQTSVMQSLQYYEHCAEPMADLLAYMRTEYDMERLAEDLLRELASKTFTSLDSKSPRSFGRFLVRMAEINPRSVLKQISLLQTHLDSESYPIRIAMIEVQGLLIKHLSINEEFISMQPEAVTDPGHDMDDEQANANPHQKQIDLFFTRIQDRFLDVTTFVRTKAIQTCMSLCDLPVKYAPQRLRITTLAARALEDKGSNVRRNAIALLIKLILTHPFGVLHGGELTKDMWLERRAVVEEQLQSAEAKLTFPEKEMEMSNEPNESQVANASEEHDSMHPTTEASSHTTQARKPRKSQLDIEALQASQQATTHEDQAKLMQLRLTLRYYDDALLFIEKIEQAIPILVQLLASTFKAEVLESMDFFRIAHEYQIRGAEQGVRAMVHLIWAKDNALVMEDGSQIKGVRSRLMEVYRALYFDPYPELSRAENVARIARNMIQLTFDATLAELTSLEQLFSLMYSEQIVSQDVIQKLWEVYASPKKIAKAQRQGAILILGMLATVDRELVANQVETLLGIGLGSLGMHDITLAKYTALALQRVSGSAKKVKGALSDANVRYPMAHPMFARLRAILQSPPQDALQQDAWFGLAEHAIQAIYALGEQPDALCTELIQQMTRIILAMPNSPASACDSNYLLAQLLFIVGHVALKQIVYMELVERELKRRKAESDQVNGATKKNSELEQVAGNAEDDVGDMLAFIKERELLFGPQSLLGLYGPLVAHILQNTSNYSNEFVQRAAALTLPKLMCISSEFCETHLPLLLRLVKAAPDPIVRANAVIGLGDVAICFGTLIDENSDRLYAGLNDENLNVKKNTLMVLTHLILNGMIKVKGQLGEMAKCLEDRDPRISDLAKLFFSELATKENAVYNNLPDIISHLSSGQQAVDEEVFANTMRFIFTFIDKERQAENVIEKLCQRFRLSPEERQWRDIAYCLSLLPYRSERSIKKLVEGLPFYQDKLYQPEVYKRFTEILAKMRQGKASANAKTSDADLREFEEILKQAASQGAEDHAAANAASSQMARTERRRAQRPPPRRNAQRA</sequence>
<evidence type="ECO:0000259" key="12">
    <source>
        <dbReference type="Pfam" id="PF12717"/>
    </source>
</evidence>
<dbReference type="Pfam" id="PF12717">
    <property type="entry name" value="Cnd1"/>
    <property type="match status" value="1"/>
</dbReference>
<dbReference type="InterPro" id="IPR016024">
    <property type="entry name" value="ARM-type_fold"/>
</dbReference>
<feature type="domain" description="Condensin complex subunit 1 N-terminal" evidence="13">
    <location>
        <begin position="83"/>
        <end position="219"/>
    </location>
</feature>
<keyword evidence="6 10" id="KW-0498">Mitosis</keyword>
<dbReference type="InterPro" id="IPR024324">
    <property type="entry name" value="Condensin_cplx_su1_N"/>
</dbReference>
<feature type="compositionally biased region" description="Polar residues" evidence="11">
    <location>
        <begin position="477"/>
        <end position="486"/>
    </location>
</feature>
<feature type="region of interest" description="Disordered" evidence="11">
    <location>
        <begin position="1213"/>
        <end position="1250"/>
    </location>
</feature>
<dbReference type="PANTHER" id="PTHR14222:SF2">
    <property type="entry name" value="CONDENSIN COMPLEX SUBUNIT 1"/>
    <property type="match status" value="1"/>
</dbReference>
<dbReference type="GO" id="GO:0000779">
    <property type="term" value="C:condensed chromosome, centromeric region"/>
    <property type="evidence" value="ECO:0007669"/>
    <property type="project" value="TreeGrafter"/>
</dbReference>
<evidence type="ECO:0000256" key="6">
    <source>
        <dbReference type="ARBA" id="ARBA00022776"/>
    </source>
</evidence>
<evidence type="ECO:0000256" key="11">
    <source>
        <dbReference type="SAM" id="MobiDB-lite"/>
    </source>
</evidence>
<evidence type="ECO:0000256" key="4">
    <source>
        <dbReference type="ARBA" id="ARBA00022454"/>
    </source>
</evidence>
<evidence type="ECO:0000256" key="7">
    <source>
        <dbReference type="ARBA" id="ARBA00023067"/>
    </source>
</evidence>
<comment type="similarity">
    <text evidence="3 10">Belongs to the CND1 (condensin subunit 1) family.</text>
</comment>
<keyword evidence="9 10" id="KW-0131">Cell cycle</keyword>
<dbReference type="SUPFAM" id="SSF48371">
    <property type="entry name" value="ARM repeat"/>
    <property type="match status" value="1"/>
</dbReference>
<evidence type="ECO:0000256" key="5">
    <source>
        <dbReference type="ARBA" id="ARBA00022618"/>
    </source>
</evidence>
<comment type="subcellular location">
    <subcellularLocation>
        <location evidence="2">Chromosome</location>
    </subcellularLocation>
    <subcellularLocation>
        <location evidence="1">Nucleus</location>
    </subcellularLocation>
</comment>
<keyword evidence="7 10" id="KW-0226">DNA condensation</keyword>
<proteinExistence type="inferred from homology"/>
<dbReference type="InterPro" id="IPR026971">
    <property type="entry name" value="CND1/NCAPD3"/>
</dbReference>
<keyword evidence="5 10" id="KW-0132">Cell division</keyword>
<dbReference type="Pfam" id="PF12922">
    <property type="entry name" value="Cnd1_N"/>
    <property type="match status" value="1"/>
</dbReference>
<keyword evidence="15" id="KW-1185">Reference proteome</keyword>
<feature type="compositionally biased region" description="Basic residues" evidence="11">
    <location>
        <begin position="1234"/>
        <end position="1250"/>
    </location>
</feature>
<evidence type="ECO:0000313" key="15">
    <source>
        <dbReference type="Proteomes" id="UP001219567"/>
    </source>
</evidence>
<dbReference type="GO" id="GO:0010032">
    <property type="term" value="P:meiotic chromosome condensation"/>
    <property type="evidence" value="ECO:0007669"/>
    <property type="project" value="TreeGrafter"/>
</dbReference>
<keyword evidence="4" id="KW-0158">Chromosome</keyword>